<gene>
    <name evidence="5" type="ORF">FHE72_13200</name>
</gene>
<dbReference type="Proteomes" id="UP000465062">
    <property type="component" value="Chromosome"/>
</dbReference>
<dbReference type="RefSeq" id="WP_159362128.1">
    <property type="nucleotide sequence ID" value="NZ_CP047394.1"/>
</dbReference>
<dbReference type="SUPFAM" id="SSF55811">
    <property type="entry name" value="Nudix"/>
    <property type="match status" value="1"/>
</dbReference>
<evidence type="ECO:0000313" key="6">
    <source>
        <dbReference type="Proteomes" id="UP000465062"/>
    </source>
</evidence>
<dbReference type="Gene3D" id="3.90.79.10">
    <property type="entry name" value="Nucleoside Triphosphate Pyrophosphohydrolase"/>
    <property type="match status" value="1"/>
</dbReference>
<feature type="domain" description="Nudix hydrolase" evidence="4">
    <location>
        <begin position="1"/>
        <end position="130"/>
    </location>
</feature>
<sequence length="138" mass="15606">MIQRAGIILIENGNLAVIKRIRNGCIYYVIPGGGMEDGETEMETAVREAKEELGINVSELKTALTFKQNDTHSYYFVGKYNGLFGSGKGEEYDFIRDRGKYIPCWIPMEELAGKKLYPLEVKQFLLQQKAGGQEDDDE</sequence>
<dbReference type="EMBL" id="CP047394">
    <property type="protein sequence ID" value="QHE61863.1"/>
    <property type="molecule type" value="Genomic_DNA"/>
</dbReference>
<evidence type="ECO:0000313" key="5">
    <source>
        <dbReference type="EMBL" id="QHE61863.1"/>
    </source>
</evidence>
<dbReference type="AlphaFoldDB" id="A0A6I6US48"/>
<keyword evidence="2 3" id="KW-0378">Hydrolase</keyword>
<dbReference type="PRINTS" id="PR00502">
    <property type="entry name" value="NUDIXFAMILY"/>
</dbReference>
<protein>
    <submittedName>
        <fullName evidence="5">NUDIX domain-containing protein</fullName>
    </submittedName>
</protein>
<dbReference type="PANTHER" id="PTHR43046">
    <property type="entry name" value="GDP-MANNOSE MANNOSYL HYDROLASE"/>
    <property type="match status" value="1"/>
</dbReference>
<dbReference type="InterPro" id="IPR020084">
    <property type="entry name" value="NUDIX_hydrolase_CS"/>
</dbReference>
<dbReference type="Pfam" id="PF00293">
    <property type="entry name" value="NUDIX"/>
    <property type="match status" value="1"/>
</dbReference>
<evidence type="ECO:0000256" key="3">
    <source>
        <dbReference type="RuleBase" id="RU003476"/>
    </source>
</evidence>
<dbReference type="PROSITE" id="PS00893">
    <property type="entry name" value="NUDIX_BOX"/>
    <property type="match status" value="1"/>
</dbReference>
<organism evidence="5 6">
    <name type="scientific">Rossellomorea vietnamensis</name>
    <dbReference type="NCBI Taxonomy" id="218284"/>
    <lineage>
        <taxon>Bacteria</taxon>
        <taxon>Bacillati</taxon>
        <taxon>Bacillota</taxon>
        <taxon>Bacilli</taxon>
        <taxon>Bacillales</taxon>
        <taxon>Bacillaceae</taxon>
        <taxon>Rossellomorea</taxon>
    </lineage>
</organism>
<accession>A0A6I6US48</accession>
<dbReference type="InterPro" id="IPR015797">
    <property type="entry name" value="NUDIX_hydrolase-like_dom_sf"/>
</dbReference>
<evidence type="ECO:0000259" key="4">
    <source>
        <dbReference type="PROSITE" id="PS51462"/>
    </source>
</evidence>
<reference evidence="5 6" key="1">
    <citation type="submission" date="2019-06" db="EMBL/GenBank/DDBJ databases">
        <title>An operon consisting of a P-type ATPase gene and a transcriptional regular gene given the different cadmium resistance in Bacillus vietamensis 151-6 and Bacillus marisflavi 151-25.</title>
        <authorList>
            <person name="Yu X."/>
        </authorList>
    </citation>
    <scope>NUCLEOTIDE SEQUENCE [LARGE SCALE GENOMIC DNA]</scope>
    <source>
        <strain evidence="5 6">151-6</strain>
    </source>
</reference>
<dbReference type="PANTHER" id="PTHR43046:SF14">
    <property type="entry name" value="MUTT_NUDIX FAMILY PROTEIN"/>
    <property type="match status" value="1"/>
</dbReference>
<dbReference type="InterPro" id="IPR000086">
    <property type="entry name" value="NUDIX_hydrolase_dom"/>
</dbReference>
<dbReference type="GO" id="GO:0016787">
    <property type="term" value="F:hydrolase activity"/>
    <property type="evidence" value="ECO:0007669"/>
    <property type="project" value="UniProtKB-KW"/>
</dbReference>
<evidence type="ECO:0000256" key="2">
    <source>
        <dbReference type="ARBA" id="ARBA00022801"/>
    </source>
</evidence>
<comment type="similarity">
    <text evidence="3">Belongs to the Nudix hydrolase family.</text>
</comment>
<dbReference type="KEGG" id="bvq:FHE72_13200"/>
<comment type="cofactor">
    <cofactor evidence="1">
        <name>Mg(2+)</name>
        <dbReference type="ChEBI" id="CHEBI:18420"/>
    </cofactor>
</comment>
<name>A0A6I6US48_9BACI</name>
<evidence type="ECO:0000256" key="1">
    <source>
        <dbReference type="ARBA" id="ARBA00001946"/>
    </source>
</evidence>
<dbReference type="InterPro" id="IPR020476">
    <property type="entry name" value="Nudix_hydrolase"/>
</dbReference>
<dbReference type="PROSITE" id="PS51462">
    <property type="entry name" value="NUDIX"/>
    <property type="match status" value="1"/>
</dbReference>
<proteinExistence type="inferred from homology"/>